<name>K2REV4_MACPH</name>
<feature type="region of interest" description="Disordered" evidence="1">
    <location>
        <begin position="47"/>
        <end position="67"/>
    </location>
</feature>
<organism evidence="2 3">
    <name type="scientific">Macrophomina phaseolina (strain MS6)</name>
    <name type="common">Charcoal rot fungus</name>
    <dbReference type="NCBI Taxonomy" id="1126212"/>
    <lineage>
        <taxon>Eukaryota</taxon>
        <taxon>Fungi</taxon>
        <taxon>Dikarya</taxon>
        <taxon>Ascomycota</taxon>
        <taxon>Pezizomycotina</taxon>
        <taxon>Dothideomycetes</taxon>
        <taxon>Dothideomycetes incertae sedis</taxon>
        <taxon>Botryosphaeriales</taxon>
        <taxon>Botryosphaeriaceae</taxon>
        <taxon>Macrophomina</taxon>
    </lineage>
</organism>
<evidence type="ECO:0000313" key="2">
    <source>
        <dbReference type="EMBL" id="EKG11447.1"/>
    </source>
</evidence>
<feature type="compositionally biased region" description="Low complexity" evidence="1">
    <location>
        <begin position="51"/>
        <end position="67"/>
    </location>
</feature>
<dbReference type="AlphaFoldDB" id="K2REV4"/>
<dbReference type="EMBL" id="AHHD01000469">
    <property type="protein sequence ID" value="EKG11447.1"/>
    <property type="molecule type" value="Genomic_DNA"/>
</dbReference>
<gene>
    <name evidence="2" type="ORF">MPH_11462</name>
</gene>
<accession>K2REV4</accession>
<sequence length="142" mass="15551">MEYGSVPNTGIEAGLSRKRPCLEISLLGKVRGQFPMPKRIQTQGWTTDVKPSVSCRQPRPSQPPRVSECQCGGYGIRQYSPVFSVGRPLAKYSIRKRSHDTNVLGAFSGILNSSSDAFIPNSLTRVLGTAYGALCSGYLQRR</sequence>
<dbReference type="Proteomes" id="UP000007129">
    <property type="component" value="Unassembled WGS sequence"/>
</dbReference>
<dbReference type="VEuPathDB" id="FungiDB:MPH_11462"/>
<evidence type="ECO:0000256" key="1">
    <source>
        <dbReference type="SAM" id="MobiDB-lite"/>
    </source>
</evidence>
<comment type="caution">
    <text evidence="2">The sequence shown here is derived from an EMBL/GenBank/DDBJ whole genome shotgun (WGS) entry which is preliminary data.</text>
</comment>
<evidence type="ECO:0000313" key="3">
    <source>
        <dbReference type="Proteomes" id="UP000007129"/>
    </source>
</evidence>
<reference evidence="2 3" key="1">
    <citation type="journal article" date="2012" name="BMC Genomics">
        <title>Tools to kill: Genome of one of the most destructive plant pathogenic fungi Macrophomina phaseolina.</title>
        <authorList>
            <person name="Islam M.S."/>
            <person name="Haque M.S."/>
            <person name="Islam M.M."/>
            <person name="Emdad E.M."/>
            <person name="Halim A."/>
            <person name="Hossen Q.M.M."/>
            <person name="Hossain M.Z."/>
            <person name="Ahmed B."/>
            <person name="Rahim S."/>
            <person name="Rahman M.S."/>
            <person name="Alam M.M."/>
            <person name="Hou S."/>
            <person name="Wan X."/>
            <person name="Saito J.A."/>
            <person name="Alam M."/>
        </authorList>
    </citation>
    <scope>NUCLEOTIDE SEQUENCE [LARGE SCALE GENOMIC DNA]</scope>
    <source>
        <strain evidence="2 3">MS6</strain>
    </source>
</reference>
<dbReference type="InParanoid" id="K2REV4"/>
<protein>
    <submittedName>
        <fullName evidence="2">Uncharacterized protein</fullName>
    </submittedName>
</protein>
<proteinExistence type="predicted"/>
<dbReference type="HOGENOM" id="CLU_1816177_0_0_1"/>